<comment type="caution">
    <text evidence="1">The sequence shown here is derived from an EMBL/GenBank/DDBJ whole genome shotgun (WGS) entry which is preliminary data.</text>
</comment>
<organism evidence="1">
    <name type="scientific">marine sediment metagenome</name>
    <dbReference type="NCBI Taxonomy" id="412755"/>
    <lineage>
        <taxon>unclassified sequences</taxon>
        <taxon>metagenomes</taxon>
        <taxon>ecological metagenomes</taxon>
    </lineage>
</organism>
<dbReference type="EMBL" id="LAZR01050460">
    <property type="protein sequence ID" value="KKK87308.1"/>
    <property type="molecule type" value="Genomic_DNA"/>
</dbReference>
<sequence>MGKEDYTKCMIPWMKGGGPDRKQRFCVGAKLCSGKARDEKDAEKQCLEAPAPVRTRGKRGIDPRAIAACVIENLEGELAVDKLARLIADCAGKKLPTVNAEKRKFIKNCVIENTIKGNFQESVRLGAGCEKMWRTENAN</sequence>
<name>A0A0F8Z0Z7_9ZZZZ</name>
<protein>
    <submittedName>
        <fullName evidence="1">Uncharacterized protein</fullName>
    </submittedName>
</protein>
<accession>A0A0F8Z0Z7</accession>
<evidence type="ECO:0000313" key="1">
    <source>
        <dbReference type="EMBL" id="KKK87308.1"/>
    </source>
</evidence>
<dbReference type="AlphaFoldDB" id="A0A0F8Z0Z7"/>
<proteinExistence type="predicted"/>
<reference evidence="1" key="1">
    <citation type="journal article" date="2015" name="Nature">
        <title>Complex archaea that bridge the gap between prokaryotes and eukaryotes.</title>
        <authorList>
            <person name="Spang A."/>
            <person name="Saw J.H."/>
            <person name="Jorgensen S.L."/>
            <person name="Zaremba-Niedzwiedzka K."/>
            <person name="Martijn J."/>
            <person name="Lind A.E."/>
            <person name="van Eijk R."/>
            <person name="Schleper C."/>
            <person name="Guy L."/>
            <person name="Ettema T.J."/>
        </authorList>
    </citation>
    <scope>NUCLEOTIDE SEQUENCE</scope>
</reference>
<gene>
    <name evidence="1" type="ORF">LCGC14_2754550</name>
</gene>